<geneLocation type="plasmid" evidence="2 3">
    <name>unnamed2</name>
</geneLocation>
<evidence type="ECO:0000256" key="1">
    <source>
        <dbReference type="SAM" id="Phobius"/>
    </source>
</evidence>
<keyword evidence="1" id="KW-0812">Transmembrane</keyword>
<dbReference type="EMBL" id="CP020745">
    <property type="protein sequence ID" value="ARJ25698.1"/>
    <property type="molecule type" value="Genomic_DNA"/>
</dbReference>
<accession>A0A1W6AIL5</accession>
<gene>
    <name evidence="2" type="ORF">B7492_32215</name>
</gene>
<name>A0A1W6AIL5_BACMY</name>
<feature type="transmembrane region" description="Helical" evidence="1">
    <location>
        <begin position="196"/>
        <end position="214"/>
    </location>
</feature>
<proteinExistence type="predicted"/>
<dbReference type="AlphaFoldDB" id="A0A1W6AIL5"/>
<reference evidence="2 3" key="1">
    <citation type="submission" date="2017-04" db="EMBL/GenBank/DDBJ databases">
        <title>The Characteristic of a Fine Plant Growth-Promoting Rhizobacteria Bacillus mycoides Gnyt1 and its Whole Genome Sequencing Analysis.</title>
        <authorList>
            <person name="Li J.H."/>
            <person name="Yao T."/>
        </authorList>
    </citation>
    <scope>NUCLEOTIDE SEQUENCE [LARGE SCALE GENOMIC DNA]</scope>
    <source>
        <strain evidence="2 3">Gnyt1</strain>
        <plasmid evidence="3">Plasmid unnamed2</plasmid>
    </source>
</reference>
<feature type="transmembrane region" description="Helical" evidence="1">
    <location>
        <begin position="123"/>
        <end position="150"/>
    </location>
</feature>
<sequence length="215" mass="24845">MARYYNIFYYYILIFQGIHTPHNIINTIKEHKMKNIFILFQVCIFSGIIALASALLNNNIMNKLGNVDPEKVQKLFYGVAFISGLTAPLAIIFVFYIFFILTAKLQVIMSEHLRKEIFSIATIAYLPILFGTLINFILSLTFGFTEFGYITAYGIFEPENKILVHLTQELNLFKIIAITIACYLYVSTYNKSKKTFWILFITWYLINLLLVALLG</sequence>
<dbReference type="RefSeq" id="WP_085313423.1">
    <property type="nucleotide sequence ID" value="NZ_CP020745.1"/>
</dbReference>
<organism evidence="2 3">
    <name type="scientific">Bacillus mycoides</name>
    <dbReference type="NCBI Taxonomy" id="1405"/>
    <lineage>
        <taxon>Bacteria</taxon>
        <taxon>Bacillati</taxon>
        <taxon>Bacillota</taxon>
        <taxon>Bacilli</taxon>
        <taxon>Bacillales</taxon>
        <taxon>Bacillaceae</taxon>
        <taxon>Bacillus</taxon>
        <taxon>Bacillus cereus group</taxon>
    </lineage>
</organism>
<evidence type="ECO:0008006" key="4">
    <source>
        <dbReference type="Google" id="ProtNLM"/>
    </source>
</evidence>
<keyword evidence="2" id="KW-0614">Plasmid</keyword>
<feature type="transmembrane region" description="Helical" evidence="1">
    <location>
        <begin position="76"/>
        <end position="102"/>
    </location>
</feature>
<evidence type="ECO:0000313" key="3">
    <source>
        <dbReference type="Proteomes" id="UP000192932"/>
    </source>
</evidence>
<feature type="transmembrane region" description="Helical" evidence="1">
    <location>
        <begin position="36"/>
        <end position="56"/>
    </location>
</feature>
<evidence type="ECO:0000313" key="2">
    <source>
        <dbReference type="EMBL" id="ARJ25698.1"/>
    </source>
</evidence>
<keyword evidence="1" id="KW-1133">Transmembrane helix</keyword>
<protein>
    <recommendedName>
        <fullName evidence="4">Yip1 domain-containing protein</fullName>
    </recommendedName>
</protein>
<keyword evidence="1" id="KW-0472">Membrane</keyword>
<dbReference type="Proteomes" id="UP000192932">
    <property type="component" value="Plasmid unnamed2"/>
</dbReference>
<feature type="transmembrane region" description="Helical" evidence="1">
    <location>
        <begin position="170"/>
        <end position="189"/>
    </location>
</feature>